<feature type="region of interest" description="Disordered" evidence="2">
    <location>
        <begin position="1"/>
        <end position="40"/>
    </location>
</feature>
<dbReference type="VEuPathDB" id="PlasmoDB:PRELSG_1441200"/>
<accession>A0A1J1HC55</accession>
<feature type="compositionally biased region" description="Basic and acidic residues" evidence="2">
    <location>
        <begin position="220"/>
        <end position="251"/>
    </location>
</feature>
<dbReference type="OrthoDB" id="372263at2759"/>
<dbReference type="AlphaFoldDB" id="A0A1J1HC55"/>
<feature type="coiled-coil region" evidence="1">
    <location>
        <begin position="633"/>
        <end position="660"/>
    </location>
</feature>
<feature type="compositionally biased region" description="Basic residues" evidence="2">
    <location>
        <begin position="122"/>
        <end position="131"/>
    </location>
</feature>
<dbReference type="RefSeq" id="XP_028535198.1">
    <property type="nucleotide sequence ID" value="XM_028679490.1"/>
</dbReference>
<dbReference type="Proteomes" id="UP000220158">
    <property type="component" value="Chromosome 14"/>
</dbReference>
<sequence>MEKSNYSYKNKSNKNDINDIDDSLDSSNKENDMDDLEDLPEYERELILAKRHEEYMKKKHRSMLLKNVSIDTNLEQHYSDDNNTHTLNKKSNLNNKSLQLKSKKQNATNEKVENDKINKKSSNYKKHKKLTTKIGKNTKQQDKEETNYVKSSESKKKSDSFIQNDKRSLKLSVDNNNKHKNITSKKNNDLENIDKDYNGDSYEKLSGTYSSSYYKKKKLKREEKASLSNEENKNRKSNKDNNNRITTDKNEIAISSNKVSGSLEETKMAEKSKYMKNNKSERELEKQHSELYTNDKSDDIIKKKKLNLKKDSEKSFVNNNNIKNHKNESFIYSNDQQKKIFDDSKEMDELMRKEKHSKEQETPERLIFLYKEEKKMKMDIYKYMTYEIITYFQLKKTFLLDMSEHVNFPYYVVGHIIKIIDNNKLIKVSNLLKNQHKNNIQETNKSNNLLNEKKKLFFITNVINSENYFSLDRHTNVKFEIVHLENLSDLHFFSKIKNIMNQNKKISINELCLENYETYVCDMNNISDQKLTVDEYNFIKLFSVNLEILKNFHIFLKEKIEDLKNFHYTEKQIQELVEMKKKKSFNEIFMNNKNIDTLPISRITVQREICSILREIDTLNYAKRRIKDDTHTLSKINNQIELLTKKKDILREHLEKTRTNIVSKSNEHFTQEKEKNLTRGKSLKNYLKTSMNDEISNKFLGVEEKNISDLSNYMYEEKRTFNNFVTSKFFDLPLSIHYKIVNHFLLGNLQNNDKVFYSDTNEKKVEDHNLFGIHINKYVTMFDDVKKNYK</sequence>
<evidence type="ECO:0000313" key="4">
    <source>
        <dbReference type="Proteomes" id="UP000220158"/>
    </source>
</evidence>
<gene>
    <name evidence="3" type="ORF">PRELSG_1441200</name>
</gene>
<feature type="compositionally biased region" description="Low complexity" evidence="2">
    <location>
        <begin position="89"/>
        <end position="100"/>
    </location>
</feature>
<dbReference type="GeneID" id="39738844"/>
<evidence type="ECO:0000256" key="2">
    <source>
        <dbReference type="SAM" id="MobiDB-lite"/>
    </source>
</evidence>
<feature type="compositionally biased region" description="Basic and acidic residues" evidence="2">
    <location>
        <begin position="186"/>
        <end position="203"/>
    </location>
</feature>
<dbReference type="KEGG" id="prel:PRELSG_1441200"/>
<name>A0A1J1HC55_PLARL</name>
<organism evidence="3 4">
    <name type="scientific">Plasmodium relictum</name>
    <dbReference type="NCBI Taxonomy" id="85471"/>
    <lineage>
        <taxon>Eukaryota</taxon>
        <taxon>Sar</taxon>
        <taxon>Alveolata</taxon>
        <taxon>Apicomplexa</taxon>
        <taxon>Aconoidasida</taxon>
        <taxon>Haemosporida</taxon>
        <taxon>Plasmodiidae</taxon>
        <taxon>Plasmodium</taxon>
        <taxon>Plasmodium (Haemamoeba)</taxon>
    </lineage>
</organism>
<feature type="compositionally biased region" description="Basic and acidic residues" evidence="2">
    <location>
        <begin position="139"/>
        <end position="168"/>
    </location>
</feature>
<feature type="region of interest" description="Disordered" evidence="2">
    <location>
        <begin position="81"/>
        <end position="288"/>
    </location>
</feature>
<proteinExistence type="predicted"/>
<evidence type="ECO:0000313" key="3">
    <source>
        <dbReference type="EMBL" id="CRH02678.1"/>
    </source>
</evidence>
<feature type="compositionally biased region" description="Low complexity" evidence="2">
    <location>
        <begin position="1"/>
        <end position="10"/>
    </location>
</feature>
<evidence type="ECO:0000256" key="1">
    <source>
        <dbReference type="SAM" id="Coils"/>
    </source>
</evidence>
<dbReference type="OMA" id="KYMTYEI"/>
<keyword evidence="4" id="KW-1185">Reference proteome</keyword>
<dbReference type="EMBL" id="LN835309">
    <property type="protein sequence ID" value="CRH02678.1"/>
    <property type="molecule type" value="Genomic_DNA"/>
</dbReference>
<feature type="compositionally biased region" description="Low complexity" evidence="2">
    <location>
        <begin position="204"/>
        <end position="213"/>
    </location>
</feature>
<reference evidence="3 4" key="1">
    <citation type="submission" date="2015-04" db="EMBL/GenBank/DDBJ databases">
        <authorList>
            <consortium name="Pathogen Informatics"/>
        </authorList>
    </citation>
    <scope>NUCLEOTIDE SEQUENCE [LARGE SCALE GENOMIC DNA]</scope>
    <source>
        <strain evidence="3 4">SGS1</strain>
    </source>
</reference>
<keyword evidence="1" id="KW-0175">Coiled coil</keyword>
<protein>
    <submittedName>
        <fullName evidence="3">Uncharacterized protein</fullName>
    </submittedName>
</protein>
<feature type="compositionally biased region" description="Basic and acidic residues" evidence="2">
    <location>
        <begin position="264"/>
        <end position="288"/>
    </location>
</feature>